<accession>A0A2P2QG69</accession>
<sequence length="26" mass="2961">MCTPCLMSVHMNKHLVLKIFPSTEIS</sequence>
<proteinExistence type="predicted"/>
<protein>
    <submittedName>
        <fullName evidence="1">Uncharacterized protein</fullName>
    </submittedName>
</protein>
<reference evidence="1" key="1">
    <citation type="submission" date="2018-02" db="EMBL/GenBank/DDBJ databases">
        <title>Rhizophora mucronata_Transcriptome.</title>
        <authorList>
            <person name="Meera S.P."/>
            <person name="Sreeshan A."/>
            <person name="Augustine A."/>
        </authorList>
    </citation>
    <scope>NUCLEOTIDE SEQUENCE</scope>
    <source>
        <tissue evidence="1">Leaf</tissue>
    </source>
</reference>
<organism evidence="1">
    <name type="scientific">Rhizophora mucronata</name>
    <name type="common">Asiatic mangrove</name>
    <dbReference type="NCBI Taxonomy" id="61149"/>
    <lineage>
        <taxon>Eukaryota</taxon>
        <taxon>Viridiplantae</taxon>
        <taxon>Streptophyta</taxon>
        <taxon>Embryophyta</taxon>
        <taxon>Tracheophyta</taxon>
        <taxon>Spermatophyta</taxon>
        <taxon>Magnoliopsida</taxon>
        <taxon>eudicotyledons</taxon>
        <taxon>Gunneridae</taxon>
        <taxon>Pentapetalae</taxon>
        <taxon>rosids</taxon>
        <taxon>fabids</taxon>
        <taxon>Malpighiales</taxon>
        <taxon>Rhizophoraceae</taxon>
        <taxon>Rhizophora</taxon>
    </lineage>
</organism>
<dbReference type="EMBL" id="GGEC01085494">
    <property type="protein sequence ID" value="MBX65978.1"/>
    <property type="molecule type" value="Transcribed_RNA"/>
</dbReference>
<dbReference type="AlphaFoldDB" id="A0A2P2QG69"/>
<name>A0A2P2QG69_RHIMU</name>
<evidence type="ECO:0000313" key="1">
    <source>
        <dbReference type="EMBL" id="MBX65978.1"/>
    </source>
</evidence>